<reference evidence="1 2" key="1">
    <citation type="journal article" date="2014" name="FEMS Microbiol. Lett.">
        <title>Genome sequencing analysis reveals virulence-related gene content of Ochrobactrum intermedium strain 229E, a urease-positive strain isolated from the human gastric niche.</title>
        <authorList>
            <person name="Kulkarni G.J."/>
            <person name="Shetty S."/>
            <person name="Dharne M.S."/>
            <person name="Shouche Y.S."/>
        </authorList>
    </citation>
    <scope>NUCLEOTIDE SEQUENCE [LARGE SCALE GENOMIC DNA]</scope>
    <source>
        <strain evidence="1 2">229E</strain>
    </source>
</reference>
<accession>U4V9J1</accession>
<proteinExistence type="predicted"/>
<evidence type="ECO:0000313" key="2">
    <source>
        <dbReference type="Proteomes" id="UP000016842"/>
    </source>
</evidence>
<comment type="caution">
    <text evidence="1">The sequence shown here is derived from an EMBL/GenBank/DDBJ whole genome shotgun (WGS) entry which is preliminary data.</text>
</comment>
<sequence length="47" mass="5765">MYRCRKQDRNKSRFPKLAWFPHSYLPAMVKTKQRAMQTPQLKRLTNL</sequence>
<evidence type="ECO:0000313" key="1">
    <source>
        <dbReference type="EMBL" id="ERM02675.1"/>
    </source>
</evidence>
<dbReference type="Proteomes" id="UP000016842">
    <property type="component" value="Unassembled WGS sequence"/>
</dbReference>
<dbReference type="EMBL" id="ASXJ01000068">
    <property type="protein sequence ID" value="ERM02675.1"/>
    <property type="molecule type" value="Genomic_DNA"/>
</dbReference>
<organism evidence="1 2">
    <name type="scientific">Brucella intermedia 229E</name>
    <dbReference type="NCBI Taxonomy" id="1337887"/>
    <lineage>
        <taxon>Bacteria</taxon>
        <taxon>Pseudomonadati</taxon>
        <taxon>Pseudomonadota</taxon>
        <taxon>Alphaproteobacteria</taxon>
        <taxon>Hyphomicrobiales</taxon>
        <taxon>Brucellaceae</taxon>
        <taxon>Brucella/Ochrobactrum group</taxon>
        <taxon>Brucella</taxon>
    </lineage>
</organism>
<gene>
    <name evidence="1" type="ORF">Q644_15220</name>
</gene>
<name>U4V9J1_9HYPH</name>
<dbReference type="AlphaFoldDB" id="U4V9J1"/>
<protein>
    <submittedName>
        <fullName evidence="1">Uncharacterized protein</fullName>
    </submittedName>
</protein>